<dbReference type="PANTHER" id="PTHR12805">
    <property type="entry name" value="KIN17 KIN, ANTIGENIC DETERMINANT OF RECA PROTEIN HOMOLOG"/>
    <property type="match status" value="1"/>
</dbReference>
<dbReference type="GO" id="GO:0006974">
    <property type="term" value="P:DNA damage response"/>
    <property type="evidence" value="ECO:0007669"/>
    <property type="project" value="TreeGrafter"/>
</dbReference>
<accession>A0AAD9WM90</accession>
<dbReference type="GO" id="GO:0003690">
    <property type="term" value="F:double-stranded DNA binding"/>
    <property type="evidence" value="ECO:0007669"/>
    <property type="project" value="TreeGrafter"/>
</dbReference>
<organism evidence="4 5">
    <name type="scientific">Dipteronia dyeriana</name>
    <dbReference type="NCBI Taxonomy" id="168575"/>
    <lineage>
        <taxon>Eukaryota</taxon>
        <taxon>Viridiplantae</taxon>
        <taxon>Streptophyta</taxon>
        <taxon>Embryophyta</taxon>
        <taxon>Tracheophyta</taxon>
        <taxon>Spermatophyta</taxon>
        <taxon>Magnoliopsida</taxon>
        <taxon>eudicotyledons</taxon>
        <taxon>Gunneridae</taxon>
        <taxon>Pentapetalae</taxon>
        <taxon>rosids</taxon>
        <taxon>malvids</taxon>
        <taxon>Sapindales</taxon>
        <taxon>Sapindaceae</taxon>
        <taxon>Hippocastanoideae</taxon>
        <taxon>Acereae</taxon>
        <taxon>Dipteronia</taxon>
    </lineage>
</organism>
<dbReference type="InterPro" id="IPR041995">
    <property type="entry name" value="KOW_KIN17"/>
</dbReference>
<evidence type="ECO:0000259" key="2">
    <source>
        <dbReference type="Pfam" id="PF18131"/>
    </source>
</evidence>
<dbReference type="GO" id="GO:0005634">
    <property type="term" value="C:nucleus"/>
    <property type="evidence" value="ECO:0007669"/>
    <property type="project" value="TreeGrafter"/>
</dbReference>
<dbReference type="AlphaFoldDB" id="A0AAD9WM90"/>
<comment type="caution">
    <text evidence="4">The sequence shown here is derived from an EMBL/GenBank/DDBJ whole genome shotgun (WGS) entry which is preliminary data.</text>
</comment>
<protein>
    <recommendedName>
        <fullName evidence="6">DNA-directed RNA polymerase</fullName>
    </recommendedName>
</protein>
<dbReference type="CDD" id="cd13155">
    <property type="entry name" value="KOW_KIN17"/>
    <property type="match status" value="1"/>
</dbReference>
<dbReference type="Pfam" id="PF18131">
    <property type="entry name" value="KN17_SH3"/>
    <property type="match status" value="1"/>
</dbReference>
<evidence type="ECO:0008006" key="6">
    <source>
        <dbReference type="Google" id="ProtNLM"/>
    </source>
</evidence>
<dbReference type="Gene3D" id="2.30.30.30">
    <property type="match status" value="1"/>
</dbReference>
<dbReference type="Gene3D" id="2.30.30.140">
    <property type="match status" value="1"/>
</dbReference>
<dbReference type="PANTHER" id="PTHR12805:SF0">
    <property type="entry name" value="DNA_RNA-BINDING PROTEIN KIN17"/>
    <property type="match status" value="1"/>
</dbReference>
<comment type="similarity">
    <text evidence="1">Belongs to the KIN17 family.</text>
</comment>
<dbReference type="GO" id="GO:0006260">
    <property type="term" value="P:DNA replication"/>
    <property type="evidence" value="ECO:0007669"/>
    <property type="project" value="TreeGrafter"/>
</dbReference>
<sequence length="196" mass="23002">MLLTTYHPNPIITHQRISIWRLLHRSRLDFHSLHHCVFEEFDNNGNNSDKKIDKVSGGKSELEELMRNEEKVNEKMNRKYYWLCEGIIVKVMSKALVDKGYYKQKSVVNKVIDKYVGEIQMLDNKHVFRVDQDELETVIPQPIGLVRIVNGAYRGSNARLMRVDTDKFFANVKMEKGVYDGRTCKAIDYEDIYKLT</sequence>
<keyword evidence="5" id="KW-1185">Reference proteome</keyword>
<reference evidence="4" key="1">
    <citation type="journal article" date="2023" name="Plant J.">
        <title>Genome sequences and population genomics provide insights into the demographic history, inbreeding, and mutation load of two 'living fossil' tree species of Dipteronia.</title>
        <authorList>
            <person name="Feng Y."/>
            <person name="Comes H.P."/>
            <person name="Chen J."/>
            <person name="Zhu S."/>
            <person name="Lu R."/>
            <person name="Zhang X."/>
            <person name="Li P."/>
            <person name="Qiu J."/>
            <person name="Olsen K.M."/>
            <person name="Qiu Y."/>
        </authorList>
    </citation>
    <scope>NUCLEOTIDE SEQUENCE</scope>
    <source>
        <strain evidence="4">KIB01</strain>
    </source>
</reference>
<dbReference type="Pfam" id="PF25092">
    <property type="entry name" value="SH3_KIN17_C"/>
    <property type="match status" value="1"/>
</dbReference>
<feature type="domain" description="KN17 SH3-like" evidence="2">
    <location>
        <begin position="78"/>
        <end position="131"/>
    </location>
</feature>
<dbReference type="EMBL" id="JANJYI010000009">
    <property type="protein sequence ID" value="KAK2635133.1"/>
    <property type="molecule type" value="Genomic_DNA"/>
</dbReference>
<dbReference type="Proteomes" id="UP001280121">
    <property type="component" value="Unassembled WGS sequence"/>
</dbReference>
<evidence type="ECO:0000313" key="4">
    <source>
        <dbReference type="EMBL" id="KAK2635133.1"/>
    </source>
</evidence>
<dbReference type="InterPro" id="IPR041330">
    <property type="entry name" value="KN17_SH3"/>
</dbReference>
<dbReference type="FunFam" id="2.30.30.30:FF:000021">
    <property type="entry name" value="DNA/RNA-binding protein KIN17, putative"/>
    <property type="match status" value="1"/>
</dbReference>
<feature type="domain" description="Kin17 KOW" evidence="3">
    <location>
        <begin position="140"/>
        <end position="195"/>
    </location>
</feature>
<dbReference type="InterPro" id="IPR037321">
    <property type="entry name" value="KIN17-like"/>
</dbReference>
<dbReference type="InterPro" id="IPR014722">
    <property type="entry name" value="Rib_uL2_dom2"/>
</dbReference>
<proteinExistence type="inferred from homology"/>
<gene>
    <name evidence="4" type="ORF">Ddye_029925</name>
</gene>
<name>A0AAD9WM90_9ROSI</name>
<evidence type="ECO:0000313" key="5">
    <source>
        <dbReference type="Proteomes" id="UP001280121"/>
    </source>
</evidence>
<dbReference type="FunFam" id="2.30.30.140:FF:000056">
    <property type="entry name" value="DNA/RNA-binding protein kin17-like"/>
    <property type="match status" value="1"/>
</dbReference>
<evidence type="ECO:0000259" key="3">
    <source>
        <dbReference type="Pfam" id="PF25092"/>
    </source>
</evidence>
<evidence type="ECO:0000256" key="1">
    <source>
        <dbReference type="ARBA" id="ARBA00008517"/>
    </source>
</evidence>